<name>A0A9D1L2M2_9FIRM</name>
<feature type="domain" description="PhoU" evidence="7">
    <location>
        <begin position="381"/>
        <end position="462"/>
    </location>
</feature>
<keyword evidence="4 6" id="KW-1133">Transmembrane helix</keyword>
<feature type="transmembrane region" description="Helical" evidence="6">
    <location>
        <begin position="160"/>
        <end position="178"/>
    </location>
</feature>
<gene>
    <name evidence="8" type="ORF">IAD51_05810</name>
</gene>
<accession>A0A9D1L2M2</accession>
<evidence type="ECO:0000256" key="4">
    <source>
        <dbReference type="ARBA" id="ARBA00022989"/>
    </source>
</evidence>
<sequence length="569" mass="61323">MQYAYAVFELLAGLGAFLIGVKLLSDNMEKLATTKMRNLFHRASGKAVLPEGATKKDKLRAKAKEWSGNLAGVGIGTVTTAIIQSSSLTTVMVVGLVNAGVMTLTQATTITMGANIGTTITAQIAALSAFDFATFAMGLTGIGVLIALTTKKEKVQTVCYAIAGLGLVFVGLDVMDASMEFFRESQVIVDLFASITNPFLLFFLGIAITAIVQSSSAITVILISMATQGIIIGGGGNAVMYVVLGTNIGTCVTALLSCIGTNINAKRAAVIHLLFNVIGSIIFFIIMICWPEMNAMTLEAWFPNNPGTQIAMFHTFFNIISTILFLPFTNGLVKLSELLVRPRKRDGKEEESVSSRLDKRLLPTPALAVDSATEEAADVLRKAVHTLNVAVDGFIAQDTSKAAEVAELNEEVDEALTKIDSYLVQISAYDSTLDTEKRVAALHSCLGDIHRVGELAQNVTKYTRRTEKDSLYFSPKVKDDVKDMFGLLEEMSEKAGKALTTGAGDLLAEVDDIENEIDSRRKRLIKEHVQRLGSGECRPESSGVFVNLVCNLERVGDHLNYIAHSVENS</sequence>
<dbReference type="Pfam" id="PF02690">
    <property type="entry name" value="Na_Pi_cotrans"/>
    <property type="match status" value="2"/>
</dbReference>
<dbReference type="SUPFAM" id="SSF109755">
    <property type="entry name" value="PhoU-like"/>
    <property type="match status" value="1"/>
</dbReference>
<evidence type="ECO:0000256" key="6">
    <source>
        <dbReference type="SAM" id="Phobius"/>
    </source>
</evidence>
<evidence type="ECO:0000256" key="2">
    <source>
        <dbReference type="ARBA" id="ARBA00022475"/>
    </source>
</evidence>
<evidence type="ECO:0000313" key="9">
    <source>
        <dbReference type="Proteomes" id="UP000824088"/>
    </source>
</evidence>
<evidence type="ECO:0000313" key="8">
    <source>
        <dbReference type="EMBL" id="HIU21726.1"/>
    </source>
</evidence>
<dbReference type="InterPro" id="IPR003841">
    <property type="entry name" value="Na/Pi_transpt"/>
</dbReference>
<comment type="caution">
    <text evidence="8">The sequence shown here is derived from an EMBL/GenBank/DDBJ whole genome shotgun (WGS) entry which is preliminary data.</text>
</comment>
<feature type="transmembrane region" description="Helical" evidence="6">
    <location>
        <begin position="310"/>
        <end position="333"/>
    </location>
</feature>
<proteinExistence type="predicted"/>
<reference evidence="8" key="2">
    <citation type="journal article" date="2021" name="PeerJ">
        <title>Extensive microbial diversity within the chicken gut microbiome revealed by metagenomics and culture.</title>
        <authorList>
            <person name="Gilroy R."/>
            <person name="Ravi A."/>
            <person name="Getino M."/>
            <person name="Pursley I."/>
            <person name="Horton D.L."/>
            <person name="Alikhan N.F."/>
            <person name="Baker D."/>
            <person name="Gharbi K."/>
            <person name="Hall N."/>
            <person name="Watson M."/>
            <person name="Adriaenssens E.M."/>
            <person name="Foster-Nyarko E."/>
            <person name="Jarju S."/>
            <person name="Secka A."/>
            <person name="Antonio M."/>
            <person name="Oren A."/>
            <person name="Chaudhuri R.R."/>
            <person name="La Ragione R."/>
            <person name="Hildebrand F."/>
            <person name="Pallen M.J."/>
        </authorList>
    </citation>
    <scope>NUCLEOTIDE SEQUENCE</scope>
    <source>
        <strain evidence="8">1063</strain>
    </source>
</reference>
<dbReference type="GO" id="GO:0005886">
    <property type="term" value="C:plasma membrane"/>
    <property type="evidence" value="ECO:0007669"/>
    <property type="project" value="UniProtKB-SubCell"/>
</dbReference>
<dbReference type="Proteomes" id="UP000824088">
    <property type="component" value="Unassembled WGS sequence"/>
</dbReference>
<evidence type="ECO:0000256" key="3">
    <source>
        <dbReference type="ARBA" id="ARBA00022692"/>
    </source>
</evidence>
<dbReference type="PANTHER" id="PTHR10010">
    <property type="entry name" value="SOLUTE CARRIER FAMILY 34 SODIUM PHOSPHATE , MEMBER 2-RELATED"/>
    <property type="match status" value="1"/>
</dbReference>
<feature type="transmembrane region" description="Helical" evidence="6">
    <location>
        <begin position="270"/>
        <end position="290"/>
    </location>
</feature>
<dbReference type="AlphaFoldDB" id="A0A9D1L2M2"/>
<evidence type="ECO:0000259" key="7">
    <source>
        <dbReference type="Pfam" id="PF01895"/>
    </source>
</evidence>
<dbReference type="InterPro" id="IPR038078">
    <property type="entry name" value="PhoU-like_sf"/>
</dbReference>
<organism evidence="8 9">
    <name type="scientific">Candidatus Limadaptatus stercorigallinarum</name>
    <dbReference type="NCBI Taxonomy" id="2840845"/>
    <lineage>
        <taxon>Bacteria</taxon>
        <taxon>Bacillati</taxon>
        <taxon>Bacillota</taxon>
        <taxon>Clostridia</taxon>
        <taxon>Eubacteriales</taxon>
        <taxon>Candidatus Limadaptatus</taxon>
    </lineage>
</organism>
<dbReference type="NCBIfam" id="NF037997">
    <property type="entry name" value="Na_Pi_symport"/>
    <property type="match status" value="1"/>
</dbReference>
<dbReference type="PANTHER" id="PTHR10010:SF46">
    <property type="entry name" value="SODIUM-DEPENDENT PHOSPHATE TRANSPORT PROTEIN 2B"/>
    <property type="match status" value="1"/>
</dbReference>
<feature type="transmembrane region" description="Helical" evidence="6">
    <location>
        <begin position="6"/>
        <end position="25"/>
    </location>
</feature>
<dbReference type="Gene3D" id="1.20.58.220">
    <property type="entry name" value="Phosphate transport system protein phou homolog 2, domain 2"/>
    <property type="match status" value="1"/>
</dbReference>
<dbReference type="EMBL" id="DVMN01000103">
    <property type="protein sequence ID" value="HIU21726.1"/>
    <property type="molecule type" value="Genomic_DNA"/>
</dbReference>
<reference evidence="8" key="1">
    <citation type="submission" date="2020-10" db="EMBL/GenBank/DDBJ databases">
        <authorList>
            <person name="Gilroy R."/>
        </authorList>
    </citation>
    <scope>NUCLEOTIDE SEQUENCE</scope>
    <source>
        <strain evidence="8">1063</strain>
    </source>
</reference>
<dbReference type="GO" id="GO:0005436">
    <property type="term" value="F:sodium:phosphate symporter activity"/>
    <property type="evidence" value="ECO:0007669"/>
    <property type="project" value="InterPro"/>
</dbReference>
<protein>
    <submittedName>
        <fullName evidence="8">Na/Pi cotransporter family protein</fullName>
    </submittedName>
</protein>
<feature type="transmembrane region" description="Helical" evidence="6">
    <location>
        <begin position="91"/>
        <end position="112"/>
    </location>
</feature>
<feature type="domain" description="PhoU" evidence="7">
    <location>
        <begin position="482"/>
        <end position="565"/>
    </location>
</feature>
<evidence type="ECO:0000256" key="5">
    <source>
        <dbReference type="ARBA" id="ARBA00023136"/>
    </source>
</evidence>
<comment type="subcellular location">
    <subcellularLocation>
        <location evidence="1">Cell membrane</location>
        <topology evidence="1">Multi-pass membrane protein</topology>
    </subcellularLocation>
</comment>
<evidence type="ECO:0000256" key="1">
    <source>
        <dbReference type="ARBA" id="ARBA00004651"/>
    </source>
</evidence>
<keyword evidence="2" id="KW-1003">Cell membrane</keyword>
<keyword evidence="5 6" id="KW-0472">Membrane</keyword>
<dbReference type="GO" id="GO:0044341">
    <property type="term" value="P:sodium-dependent phosphate transport"/>
    <property type="evidence" value="ECO:0007669"/>
    <property type="project" value="InterPro"/>
</dbReference>
<dbReference type="Pfam" id="PF01895">
    <property type="entry name" value="PhoU"/>
    <property type="match status" value="2"/>
</dbReference>
<dbReference type="InterPro" id="IPR026022">
    <property type="entry name" value="PhoU_dom"/>
</dbReference>
<keyword evidence="3 6" id="KW-0812">Transmembrane</keyword>
<feature type="transmembrane region" description="Helical" evidence="6">
    <location>
        <begin position="124"/>
        <end position="148"/>
    </location>
</feature>
<feature type="transmembrane region" description="Helical" evidence="6">
    <location>
        <begin position="238"/>
        <end position="258"/>
    </location>
</feature>